<gene>
    <name evidence="2" type="ORF">EIP91_010594</name>
</gene>
<name>A0A4R0R944_9APHY</name>
<organism evidence="2 3">
    <name type="scientific">Steccherinum ochraceum</name>
    <dbReference type="NCBI Taxonomy" id="92696"/>
    <lineage>
        <taxon>Eukaryota</taxon>
        <taxon>Fungi</taxon>
        <taxon>Dikarya</taxon>
        <taxon>Basidiomycota</taxon>
        <taxon>Agaricomycotina</taxon>
        <taxon>Agaricomycetes</taxon>
        <taxon>Polyporales</taxon>
        <taxon>Steccherinaceae</taxon>
        <taxon>Steccherinum</taxon>
    </lineage>
</organism>
<accession>A0A4R0R944</accession>
<dbReference type="Proteomes" id="UP000292702">
    <property type="component" value="Unassembled WGS sequence"/>
</dbReference>
<reference evidence="2 3" key="1">
    <citation type="submission" date="2018-11" db="EMBL/GenBank/DDBJ databases">
        <title>Genome assembly of Steccherinum ochraceum LE-BIN_3174, the white-rot fungus of the Steccherinaceae family (The Residual Polyporoid clade, Polyporales, Basidiomycota).</title>
        <authorList>
            <person name="Fedorova T.V."/>
            <person name="Glazunova O.A."/>
            <person name="Landesman E.O."/>
            <person name="Moiseenko K.V."/>
            <person name="Psurtseva N.V."/>
            <person name="Savinova O.S."/>
            <person name="Shakhova N.V."/>
            <person name="Tyazhelova T.V."/>
            <person name="Vasina D.V."/>
        </authorList>
    </citation>
    <scope>NUCLEOTIDE SEQUENCE [LARGE SCALE GENOMIC DNA]</scope>
    <source>
        <strain evidence="2 3">LE-BIN_3174</strain>
    </source>
</reference>
<evidence type="ECO:0000256" key="1">
    <source>
        <dbReference type="SAM" id="MobiDB-lite"/>
    </source>
</evidence>
<dbReference type="AlphaFoldDB" id="A0A4R0R944"/>
<protein>
    <submittedName>
        <fullName evidence="2">Uncharacterized protein</fullName>
    </submittedName>
</protein>
<feature type="compositionally biased region" description="Pro residues" evidence="1">
    <location>
        <begin position="88"/>
        <end position="97"/>
    </location>
</feature>
<proteinExistence type="predicted"/>
<keyword evidence="3" id="KW-1185">Reference proteome</keyword>
<evidence type="ECO:0000313" key="2">
    <source>
        <dbReference type="EMBL" id="TCD60198.1"/>
    </source>
</evidence>
<comment type="caution">
    <text evidence="2">The sequence shown here is derived from an EMBL/GenBank/DDBJ whole genome shotgun (WGS) entry which is preliminary data.</text>
</comment>
<sequence>MSQPPSQPPQGFWPDDVPSFAALMLAILATNVSSRGAFGSDVLCPFQDLATNELWLATHDSDGEIAHSIDICYFQKEYSPIVEKLRPLPRPPTPPQATDPEKVSSDMECLVDGVHCLQVATGVDREVSVGSTIVVADE</sequence>
<dbReference type="EMBL" id="RWJN01000640">
    <property type="protein sequence ID" value="TCD60198.1"/>
    <property type="molecule type" value="Genomic_DNA"/>
</dbReference>
<evidence type="ECO:0000313" key="3">
    <source>
        <dbReference type="Proteomes" id="UP000292702"/>
    </source>
</evidence>
<feature type="region of interest" description="Disordered" evidence="1">
    <location>
        <begin position="85"/>
        <end position="104"/>
    </location>
</feature>